<proteinExistence type="inferred from homology"/>
<keyword evidence="2" id="KW-0805">Transcription regulation</keyword>
<keyword evidence="4" id="KW-0804">Transcription</keyword>
<dbReference type="PROSITE" id="PS50931">
    <property type="entry name" value="HTH_LYSR"/>
    <property type="match status" value="1"/>
</dbReference>
<dbReference type="CDD" id="cd08420">
    <property type="entry name" value="PBP2_CysL_like"/>
    <property type="match status" value="1"/>
</dbReference>
<evidence type="ECO:0000313" key="7">
    <source>
        <dbReference type="Proteomes" id="UP000002892"/>
    </source>
</evidence>
<feature type="domain" description="HTH lysR-type" evidence="5">
    <location>
        <begin position="1"/>
        <end position="59"/>
    </location>
</feature>
<dbReference type="Pfam" id="PF00126">
    <property type="entry name" value="HTH_1"/>
    <property type="match status" value="1"/>
</dbReference>
<dbReference type="Gene3D" id="3.40.190.290">
    <property type="match status" value="1"/>
</dbReference>
<comment type="similarity">
    <text evidence="1">Belongs to the LysR transcriptional regulatory family.</text>
</comment>
<dbReference type="PANTHER" id="PTHR30126:SF39">
    <property type="entry name" value="HTH-TYPE TRANSCRIPTIONAL REGULATOR CYSL"/>
    <property type="match status" value="1"/>
</dbReference>
<dbReference type="Proteomes" id="UP000002892">
    <property type="component" value="Chromosome"/>
</dbReference>
<dbReference type="PRINTS" id="PR00039">
    <property type="entry name" value="HTHLYSR"/>
</dbReference>
<dbReference type="AlphaFoldDB" id="I4D7B2"/>
<organism evidence="6 7">
    <name type="scientific">Desulfosporosinus acidiphilus (strain DSM 22704 / JCM 16185 / SJ4)</name>
    <dbReference type="NCBI Taxonomy" id="646529"/>
    <lineage>
        <taxon>Bacteria</taxon>
        <taxon>Bacillati</taxon>
        <taxon>Bacillota</taxon>
        <taxon>Clostridia</taxon>
        <taxon>Eubacteriales</taxon>
        <taxon>Desulfitobacteriaceae</taxon>
        <taxon>Desulfosporosinus</taxon>
    </lineage>
</organism>
<dbReference type="Pfam" id="PF03466">
    <property type="entry name" value="LysR_substrate"/>
    <property type="match status" value="1"/>
</dbReference>
<gene>
    <name evidence="6" type="ordered locus">Desaci_2761</name>
</gene>
<dbReference type="GO" id="GO:0000976">
    <property type="term" value="F:transcription cis-regulatory region binding"/>
    <property type="evidence" value="ECO:0007669"/>
    <property type="project" value="TreeGrafter"/>
</dbReference>
<dbReference type="InterPro" id="IPR036390">
    <property type="entry name" value="WH_DNA-bd_sf"/>
</dbReference>
<accession>I4D7B2</accession>
<evidence type="ECO:0000259" key="5">
    <source>
        <dbReference type="PROSITE" id="PS50931"/>
    </source>
</evidence>
<reference evidence="6 7" key="1">
    <citation type="journal article" date="2012" name="J. Bacteriol.">
        <title>Complete genome sequences of Desulfosporosinus orientis DSM765T, Desulfosporosinus youngiae DSM17734T, Desulfosporosinus meridiei DSM13257T, and Desulfosporosinus acidiphilus DSM22704T.</title>
        <authorList>
            <person name="Pester M."/>
            <person name="Brambilla E."/>
            <person name="Alazard D."/>
            <person name="Rattei T."/>
            <person name="Weinmaier T."/>
            <person name="Han J."/>
            <person name="Lucas S."/>
            <person name="Lapidus A."/>
            <person name="Cheng J.F."/>
            <person name="Goodwin L."/>
            <person name="Pitluck S."/>
            <person name="Peters L."/>
            <person name="Ovchinnikova G."/>
            <person name="Teshima H."/>
            <person name="Detter J.C."/>
            <person name="Han C.S."/>
            <person name="Tapia R."/>
            <person name="Land M.L."/>
            <person name="Hauser L."/>
            <person name="Kyrpides N.C."/>
            <person name="Ivanova N.N."/>
            <person name="Pagani I."/>
            <person name="Huntmann M."/>
            <person name="Wei C.L."/>
            <person name="Davenport K.W."/>
            <person name="Daligault H."/>
            <person name="Chain P.S."/>
            <person name="Chen A."/>
            <person name="Mavromatis K."/>
            <person name="Markowitz V."/>
            <person name="Szeto E."/>
            <person name="Mikhailova N."/>
            <person name="Pati A."/>
            <person name="Wagner M."/>
            <person name="Woyke T."/>
            <person name="Ollivier B."/>
            <person name="Klenk H.P."/>
            <person name="Spring S."/>
            <person name="Loy A."/>
        </authorList>
    </citation>
    <scope>NUCLEOTIDE SEQUENCE [LARGE SCALE GENOMIC DNA]</scope>
    <source>
        <strain evidence="7">DSM 22704 / JCM 16185 / SJ4</strain>
    </source>
</reference>
<evidence type="ECO:0000313" key="6">
    <source>
        <dbReference type="EMBL" id="AFM41686.1"/>
    </source>
</evidence>
<sequence>MIIEQLFQVFKEVAETNNITLSAKHLHMSQPSITLQIQNLESEFGARFFDRTNKGVTLTKEGEIFYSHVRRVLEILKDAREQISNMAKDERRLVNLGATLTIGEIIIPKLLALMSKNHPDVEFKVKIANNDIISQDVLEKKLHIGLIEGMIFQYNDLNVDKFWEDELIVMIPHFHPWESRNTISFEELLSERLVTREEGSGTKKIMETILQEKGLDPVRLNIAMELGSTQEIKQVVAAGLGITVISELAVRNKDDEKLFKIIRFNEGPIHRPFNILTNAHVIQTQKEKAFIKLLHDYEVMDRLINENDLESEKVLEDCQENKGKGPMRQQYC</sequence>
<dbReference type="EMBL" id="CP003639">
    <property type="protein sequence ID" value="AFM41686.1"/>
    <property type="molecule type" value="Genomic_DNA"/>
</dbReference>
<dbReference type="PANTHER" id="PTHR30126">
    <property type="entry name" value="HTH-TYPE TRANSCRIPTIONAL REGULATOR"/>
    <property type="match status" value="1"/>
</dbReference>
<evidence type="ECO:0000256" key="2">
    <source>
        <dbReference type="ARBA" id="ARBA00023015"/>
    </source>
</evidence>
<dbReference type="InterPro" id="IPR000847">
    <property type="entry name" value="LysR_HTH_N"/>
</dbReference>
<dbReference type="KEGG" id="dai:Desaci_2761"/>
<dbReference type="GO" id="GO:0003700">
    <property type="term" value="F:DNA-binding transcription factor activity"/>
    <property type="evidence" value="ECO:0007669"/>
    <property type="project" value="InterPro"/>
</dbReference>
<dbReference type="STRING" id="646529.Desaci_2761"/>
<dbReference type="InterPro" id="IPR005119">
    <property type="entry name" value="LysR_subst-bd"/>
</dbReference>
<name>I4D7B2_DESAJ</name>
<evidence type="ECO:0000256" key="3">
    <source>
        <dbReference type="ARBA" id="ARBA00023125"/>
    </source>
</evidence>
<dbReference type="FunFam" id="1.10.10.10:FF:000001">
    <property type="entry name" value="LysR family transcriptional regulator"/>
    <property type="match status" value="1"/>
</dbReference>
<protein>
    <submittedName>
        <fullName evidence="6">Transcriptional regulator</fullName>
    </submittedName>
</protein>
<dbReference type="Gene3D" id="1.10.10.10">
    <property type="entry name" value="Winged helix-like DNA-binding domain superfamily/Winged helix DNA-binding domain"/>
    <property type="match status" value="1"/>
</dbReference>
<keyword evidence="3" id="KW-0238">DNA-binding</keyword>
<keyword evidence="7" id="KW-1185">Reference proteome</keyword>
<evidence type="ECO:0000256" key="1">
    <source>
        <dbReference type="ARBA" id="ARBA00009437"/>
    </source>
</evidence>
<dbReference type="InterPro" id="IPR036388">
    <property type="entry name" value="WH-like_DNA-bd_sf"/>
</dbReference>
<dbReference type="HOGENOM" id="CLU_039613_6_1_9"/>
<dbReference type="SUPFAM" id="SSF53850">
    <property type="entry name" value="Periplasmic binding protein-like II"/>
    <property type="match status" value="1"/>
</dbReference>
<dbReference type="SUPFAM" id="SSF46785">
    <property type="entry name" value="Winged helix' DNA-binding domain"/>
    <property type="match status" value="1"/>
</dbReference>
<evidence type="ECO:0000256" key="4">
    <source>
        <dbReference type="ARBA" id="ARBA00023163"/>
    </source>
</evidence>
<dbReference type="eggNOG" id="COG0583">
    <property type="taxonomic scope" value="Bacteria"/>
</dbReference>